<keyword evidence="2" id="KW-0732">Signal</keyword>
<feature type="signal peptide" evidence="2">
    <location>
        <begin position="1"/>
        <end position="22"/>
    </location>
</feature>
<accession>A0A9Q3ICJ1</accession>
<dbReference type="Proteomes" id="UP000765509">
    <property type="component" value="Unassembled WGS sequence"/>
</dbReference>
<sequence length="73" mass="7714">MRSNWQGSNKIWLINLWTMARGIIKVGEFPGSVIMGMRGALHRGGGGGGVLGGKQDGKVGNSGKKKGGIQWAY</sequence>
<reference evidence="3" key="1">
    <citation type="submission" date="2021-03" db="EMBL/GenBank/DDBJ databases">
        <title>Draft genome sequence of rust myrtle Austropuccinia psidii MF-1, a brazilian biotype.</title>
        <authorList>
            <person name="Quecine M.C."/>
            <person name="Pachon D.M.R."/>
            <person name="Bonatelli M.L."/>
            <person name="Correr F.H."/>
            <person name="Franceschini L.M."/>
            <person name="Leite T.F."/>
            <person name="Margarido G.R.A."/>
            <person name="Almeida C.A."/>
            <person name="Ferrarezi J.A."/>
            <person name="Labate C.A."/>
        </authorList>
    </citation>
    <scope>NUCLEOTIDE SEQUENCE</scope>
    <source>
        <strain evidence="3">MF-1</strain>
    </source>
</reference>
<feature type="chain" id="PRO_5040235020" evidence="2">
    <location>
        <begin position="23"/>
        <end position="73"/>
    </location>
</feature>
<evidence type="ECO:0000256" key="2">
    <source>
        <dbReference type="SAM" id="SignalP"/>
    </source>
</evidence>
<proteinExistence type="predicted"/>
<feature type="region of interest" description="Disordered" evidence="1">
    <location>
        <begin position="51"/>
        <end position="73"/>
    </location>
</feature>
<evidence type="ECO:0000256" key="1">
    <source>
        <dbReference type="SAM" id="MobiDB-lite"/>
    </source>
</evidence>
<organism evidence="3 4">
    <name type="scientific">Austropuccinia psidii MF-1</name>
    <dbReference type="NCBI Taxonomy" id="1389203"/>
    <lineage>
        <taxon>Eukaryota</taxon>
        <taxon>Fungi</taxon>
        <taxon>Dikarya</taxon>
        <taxon>Basidiomycota</taxon>
        <taxon>Pucciniomycotina</taxon>
        <taxon>Pucciniomycetes</taxon>
        <taxon>Pucciniales</taxon>
        <taxon>Sphaerophragmiaceae</taxon>
        <taxon>Austropuccinia</taxon>
    </lineage>
</organism>
<keyword evidence="4" id="KW-1185">Reference proteome</keyword>
<protein>
    <submittedName>
        <fullName evidence="3">Uncharacterized protein</fullName>
    </submittedName>
</protein>
<evidence type="ECO:0000313" key="3">
    <source>
        <dbReference type="EMBL" id="MBW0533799.1"/>
    </source>
</evidence>
<dbReference type="AlphaFoldDB" id="A0A9Q3ICJ1"/>
<name>A0A9Q3ICJ1_9BASI</name>
<feature type="non-terminal residue" evidence="3">
    <location>
        <position position="73"/>
    </location>
</feature>
<gene>
    <name evidence="3" type="ORF">O181_073514</name>
</gene>
<comment type="caution">
    <text evidence="3">The sequence shown here is derived from an EMBL/GenBank/DDBJ whole genome shotgun (WGS) entry which is preliminary data.</text>
</comment>
<evidence type="ECO:0000313" key="4">
    <source>
        <dbReference type="Proteomes" id="UP000765509"/>
    </source>
</evidence>
<dbReference type="EMBL" id="AVOT02038853">
    <property type="protein sequence ID" value="MBW0533799.1"/>
    <property type="molecule type" value="Genomic_DNA"/>
</dbReference>